<reference evidence="2" key="1">
    <citation type="submission" date="2017-09" db="EMBL/GenBank/DDBJ databases">
        <title>Depth-based differentiation of microbial function through sediment-hosted aquifers and enrichment of novel symbionts in the deep terrestrial subsurface.</title>
        <authorList>
            <person name="Probst A.J."/>
            <person name="Ladd B."/>
            <person name="Jarett J.K."/>
            <person name="Geller-Mcgrath D.E."/>
            <person name="Sieber C.M.K."/>
            <person name="Emerson J.B."/>
            <person name="Anantharaman K."/>
            <person name="Thomas B.C."/>
            <person name="Malmstrom R."/>
            <person name="Stieglmeier M."/>
            <person name="Klingl A."/>
            <person name="Woyke T."/>
            <person name="Ryan C.M."/>
            <person name="Banfield J.F."/>
        </authorList>
    </citation>
    <scope>NUCLEOTIDE SEQUENCE [LARGE SCALE GENOMIC DNA]</scope>
</reference>
<gene>
    <name evidence="1" type="ORF">COT64_01860</name>
</gene>
<sequence length="60" mass="6938">MIFLFVFLKVSALWETDRKYRSIDSCGKTGSVSYKTPDGATINEPSKEWYEKCLKDKGIR</sequence>
<evidence type="ECO:0000313" key="2">
    <source>
        <dbReference type="Proteomes" id="UP000230775"/>
    </source>
</evidence>
<name>A0A2H0WPM3_9BACT</name>
<dbReference type="Proteomes" id="UP000230775">
    <property type="component" value="Unassembled WGS sequence"/>
</dbReference>
<dbReference type="EMBL" id="PEZI01000039">
    <property type="protein sequence ID" value="PIS14577.1"/>
    <property type="molecule type" value="Genomic_DNA"/>
</dbReference>
<accession>A0A2H0WPM3</accession>
<protein>
    <submittedName>
        <fullName evidence="1">Uncharacterized protein</fullName>
    </submittedName>
</protein>
<organism evidence="1 2">
    <name type="scientific">Candidatus Shapirobacteria bacterium CG09_land_8_20_14_0_10_39_12</name>
    <dbReference type="NCBI Taxonomy" id="1974885"/>
    <lineage>
        <taxon>Bacteria</taxon>
        <taxon>Candidatus Shapironibacteriota</taxon>
    </lineage>
</organism>
<evidence type="ECO:0000313" key="1">
    <source>
        <dbReference type="EMBL" id="PIS14577.1"/>
    </source>
</evidence>
<dbReference type="AlphaFoldDB" id="A0A2H0WPM3"/>
<proteinExistence type="predicted"/>
<comment type="caution">
    <text evidence="1">The sequence shown here is derived from an EMBL/GenBank/DDBJ whole genome shotgun (WGS) entry which is preliminary data.</text>
</comment>